<name>A0A1G9NSK0_9SPHI</name>
<protein>
    <submittedName>
        <fullName evidence="1">Uncharacterized protein</fullName>
    </submittedName>
</protein>
<gene>
    <name evidence="1" type="ORF">SAMN05421820_102426</name>
</gene>
<dbReference type="Proteomes" id="UP000183200">
    <property type="component" value="Unassembled WGS sequence"/>
</dbReference>
<evidence type="ECO:0000313" key="2">
    <source>
        <dbReference type="Proteomes" id="UP000183200"/>
    </source>
</evidence>
<proteinExistence type="predicted"/>
<keyword evidence="2" id="KW-1185">Reference proteome</keyword>
<accession>A0A1G9NSK0</accession>
<reference evidence="2" key="1">
    <citation type="submission" date="2016-10" db="EMBL/GenBank/DDBJ databases">
        <authorList>
            <person name="Varghese N."/>
            <person name="Submissions S."/>
        </authorList>
    </citation>
    <scope>NUCLEOTIDE SEQUENCE [LARGE SCALE GENOMIC DNA]</scope>
    <source>
        <strain evidence="2">DSM 19110</strain>
    </source>
</reference>
<dbReference type="AlphaFoldDB" id="A0A1G9NSK0"/>
<dbReference type="EMBL" id="FNGY01000002">
    <property type="protein sequence ID" value="SDL89321.1"/>
    <property type="molecule type" value="Genomic_DNA"/>
</dbReference>
<evidence type="ECO:0000313" key="1">
    <source>
        <dbReference type="EMBL" id="SDL89321.1"/>
    </source>
</evidence>
<organism evidence="1 2">
    <name type="scientific">Pedobacter steynii</name>
    <dbReference type="NCBI Taxonomy" id="430522"/>
    <lineage>
        <taxon>Bacteria</taxon>
        <taxon>Pseudomonadati</taxon>
        <taxon>Bacteroidota</taxon>
        <taxon>Sphingobacteriia</taxon>
        <taxon>Sphingobacteriales</taxon>
        <taxon>Sphingobacteriaceae</taxon>
        <taxon>Pedobacter</taxon>
    </lineage>
</organism>
<sequence>MISGLWVVLVASGKDGTIKNGNRIKKERNNDPNEDILLSRTSYPFNDSNTLFNKPVKIYILLLKFKRYAPPLPGTEMISGNGKIEQNTY</sequence>